<dbReference type="GO" id="GO:0007062">
    <property type="term" value="P:sister chromatid cohesion"/>
    <property type="evidence" value="ECO:0007669"/>
    <property type="project" value="InterPro"/>
</dbReference>
<evidence type="ECO:0000256" key="9">
    <source>
        <dbReference type="ARBA" id="ARBA00023306"/>
    </source>
</evidence>
<keyword evidence="6" id="KW-0498">Mitosis</keyword>
<comment type="subcellular location">
    <subcellularLocation>
        <location evidence="2">Chromosome</location>
    </subcellularLocation>
    <subcellularLocation>
        <location evidence="1">Nucleus</location>
    </subcellularLocation>
</comment>
<dbReference type="Pfam" id="PF06470">
    <property type="entry name" value="SMC_hinge"/>
    <property type="match status" value="1"/>
</dbReference>
<feature type="region of interest" description="Disordered" evidence="11">
    <location>
        <begin position="722"/>
        <end position="744"/>
    </location>
</feature>
<dbReference type="GO" id="GO:0051301">
    <property type="term" value="P:cell division"/>
    <property type="evidence" value="ECO:0007669"/>
    <property type="project" value="UniProtKB-KW"/>
</dbReference>
<dbReference type="InterPro" id="IPR027417">
    <property type="entry name" value="P-loop_NTPase"/>
</dbReference>
<keyword evidence="4" id="KW-0158">Chromosome</keyword>
<dbReference type="Gene3D" id="3.40.50.300">
    <property type="entry name" value="P-loop containing nucleotide triphosphate hydrolases"/>
    <property type="match status" value="2"/>
</dbReference>
<dbReference type="Gene3D" id="3.30.70.1620">
    <property type="match status" value="1"/>
</dbReference>
<dbReference type="GO" id="GO:0008278">
    <property type="term" value="C:cohesin complex"/>
    <property type="evidence" value="ECO:0007669"/>
    <property type="project" value="InterPro"/>
</dbReference>
<dbReference type="EMBL" id="AYKW01000025">
    <property type="protein sequence ID" value="PIL28295.1"/>
    <property type="molecule type" value="Genomic_DNA"/>
</dbReference>
<comment type="caution">
    <text evidence="13">The sequence shown here is derived from an EMBL/GenBank/DDBJ whole genome shotgun (WGS) entry which is preliminary data.</text>
</comment>
<keyword evidence="5" id="KW-0132">Cell division</keyword>
<dbReference type="InterPro" id="IPR028468">
    <property type="entry name" value="Smc1_ABC"/>
</dbReference>
<dbReference type="Proteomes" id="UP000230002">
    <property type="component" value="Unassembled WGS sequence"/>
</dbReference>
<keyword evidence="8" id="KW-0539">Nucleus</keyword>
<dbReference type="Pfam" id="PF02463">
    <property type="entry name" value="SMC_N"/>
    <property type="match status" value="1"/>
</dbReference>
<evidence type="ECO:0000256" key="1">
    <source>
        <dbReference type="ARBA" id="ARBA00004123"/>
    </source>
</evidence>
<proteinExistence type="inferred from homology"/>
<evidence type="ECO:0000256" key="11">
    <source>
        <dbReference type="SAM" id="MobiDB-lite"/>
    </source>
</evidence>
<name>A0A2G8S3H2_9APHY</name>
<feature type="coiled-coil region" evidence="10">
    <location>
        <begin position="1291"/>
        <end position="1381"/>
    </location>
</feature>
<evidence type="ECO:0000256" key="8">
    <source>
        <dbReference type="ARBA" id="ARBA00023242"/>
    </source>
</evidence>
<gene>
    <name evidence="13" type="ORF">GSI_09583</name>
</gene>
<dbReference type="PANTHER" id="PTHR18937">
    <property type="entry name" value="STRUCTURAL MAINTENANCE OF CHROMOSOMES SMC FAMILY MEMBER"/>
    <property type="match status" value="1"/>
</dbReference>
<dbReference type="InterPro" id="IPR010935">
    <property type="entry name" value="SMC_hinge"/>
</dbReference>
<dbReference type="STRING" id="1077348.A0A2G8S3H2"/>
<comment type="similarity">
    <text evidence="3">Belongs to the SMC family. SMC1 subfamily.</text>
</comment>
<dbReference type="GO" id="GO:0005634">
    <property type="term" value="C:nucleus"/>
    <property type="evidence" value="ECO:0007669"/>
    <property type="project" value="UniProtKB-SubCell"/>
</dbReference>
<sequence length="1690" mass="190884">MTLTTPDETHAVPKLRRHSKYWLDDGSVILQTHDNHLYKVHRTLLERHSRLLATLHPPTDIEERGKLMEGLAVVRIPEELEVRSADVEILLEYLYHDVILDDSTSFVRLAALLRVSSNQQLDFPSIHALVKSRVEALFPAHPEAFLRSKHAEEALALSVQYDIPSIRKPLYYTVATHLHEHESPEDDPKAPAPHPGLSPELTARCDALLESLIAHFTPVLFTVATAGHMACTDVFAEKWMPLVIQPALDHNGLCCPLETLERIIAIDWAAEGLCADKIVYTRDCPILAAGIDRQVGFPLAVKAALFPVKGREPVIVHVPYKLLRADVYYAHELDLSAYLGTQARPSRTAIEIAGFREGPSLGHRLSLIFNDNFIADGCAVNDESDEFREDFSCPRLVGGYSHRVLPIRAPKPPTRLDASNNELDLIHVQLNPPLAMPLVRIEVCDFKSYRGHQTIGPFRNFTSVIGPNGAGKSNLMDAISFVLGVKSAQLRSSQLKDLVYRGRRLARNPDGEDGGQAPPEDDDDEGEGEGEGEGTAKKAWVLAVYEDAAKKEWKFQRTISTTGASEYKLNNKVVSYSAYNAALIQHNILVKAKNFLVFQGDVEAVASQSPKELSRLIDQISGSLELAGDYEKARDALERATENATFNFTKRRGMMGEIKQYKEQKGEAERFEQLCQERDDLVLRRILYRLFHIQQSLDEHAQAIRDQNKALVGLRKEQQKHEKALEEARSEQAKTRGSVMKKEKKIKSAEKALEAQRPDLVRIEAQIKHAERKREKAEQELEKLRQTEAEQKRKLQSLQADLDTVKKAANAAQEAQRRAAQHNLSLSEESLEEYRRLKAAASVLAVDERQSLQTLTRDEKTASRTLAQLKDKSEQQTQKREKLAEEERTLSQKTNELETKVSELAAELKRVRQEHHNQQAERIRIEKLEKETNEKLVNIYEQLTQAGVDQQESQRETRLKETLSNLQRIFPGVRGRVVDLCKPTQRKYETAVAVVLGRNIDAIVVDEEKTAIDCIEYMRNQRAGQATFIPLDTIQVKSINDKFRSFAKGARLAVDVITYDPAVERAMHHACGNALVCDSMEVARYVCYEKGQEVKAVTLEGTIIHKSGLITGGKSSQTNGKKWEEKDVQGLTRARDNFMAQLLELGKSKPRGKETEVLLAEITRLESAHSVARDDLGACKAKLTGVRDELKHIDREIRQVQPELRKAQTAYNKVKEQVDALAAVINEAEDSIFADFCEQIGVENIREYEERQLKLAQAESEARLQFDTQIARLTHASQFAEEQMNMTRERVTQYQEILNTEGTNLARLEQERAQAQEGIAEAEDAITTLQEELKDLTEEMEEKTKLVDEAKKTMSKAAKVLDQAIKEIAMHNDEIEKVGLERSAIYRKCRLDEITLPLVAGNLKHVPMEENLRDEVAMDVDEDEQGTQRVKRVPDYGIEVDFDSLSDADRDRRLIGWSQDASGDVLKEIDDSIAKATGEIERMAPNMKAVDRLDDVEAKMVETEKEAEKARKDSKSARDQFNEIKRKRCELFNKAYNHISERIDQVYKDLTKGKMAPTGGVAYLTLEDSEEPYTAGIKYHAMPPMKRFRDMEQLSGGEKTIAALALLFAIHSYQPSPFFVLDEVDAALDNTNVAKIANYIRVHSSDTFQFIVISLKGSLYERSNSLVGIYRDQDVNSSRTLTLDLTQYDD</sequence>
<evidence type="ECO:0000256" key="6">
    <source>
        <dbReference type="ARBA" id="ARBA00022776"/>
    </source>
</evidence>
<organism evidence="13 14">
    <name type="scientific">Ganoderma sinense ZZ0214-1</name>
    <dbReference type="NCBI Taxonomy" id="1077348"/>
    <lineage>
        <taxon>Eukaryota</taxon>
        <taxon>Fungi</taxon>
        <taxon>Dikarya</taxon>
        <taxon>Basidiomycota</taxon>
        <taxon>Agaricomycotina</taxon>
        <taxon>Agaricomycetes</taxon>
        <taxon>Polyporales</taxon>
        <taxon>Polyporaceae</taxon>
        <taxon>Ganoderma</taxon>
    </lineage>
</organism>
<dbReference type="InterPro" id="IPR003395">
    <property type="entry name" value="RecF/RecN/SMC_N"/>
</dbReference>
<dbReference type="GO" id="GO:0005524">
    <property type="term" value="F:ATP binding"/>
    <property type="evidence" value="ECO:0007669"/>
    <property type="project" value="InterPro"/>
</dbReference>
<feature type="compositionally biased region" description="Basic and acidic residues" evidence="11">
    <location>
        <begin position="869"/>
        <end position="894"/>
    </location>
</feature>
<feature type="compositionally biased region" description="Basic and acidic residues" evidence="11">
    <location>
        <begin position="722"/>
        <end position="734"/>
    </location>
</feature>
<feature type="compositionally biased region" description="Acidic residues" evidence="11">
    <location>
        <begin position="519"/>
        <end position="532"/>
    </location>
</feature>
<dbReference type="SUPFAM" id="SSF57997">
    <property type="entry name" value="Tropomyosin"/>
    <property type="match status" value="1"/>
</dbReference>
<evidence type="ECO:0000256" key="7">
    <source>
        <dbReference type="ARBA" id="ARBA00023054"/>
    </source>
</evidence>
<keyword evidence="9" id="KW-0131">Cell cycle</keyword>
<evidence type="ECO:0000256" key="2">
    <source>
        <dbReference type="ARBA" id="ARBA00004286"/>
    </source>
</evidence>
<feature type="coiled-coil region" evidence="10">
    <location>
        <begin position="760"/>
        <end position="825"/>
    </location>
</feature>
<dbReference type="Gene3D" id="1.20.1060.20">
    <property type="match status" value="1"/>
</dbReference>
<dbReference type="SUPFAM" id="SSF52540">
    <property type="entry name" value="P-loop containing nucleoside triphosphate hydrolases"/>
    <property type="match status" value="1"/>
</dbReference>
<dbReference type="CDD" id="cd03275">
    <property type="entry name" value="ABC_SMC1_euk"/>
    <property type="match status" value="2"/>
</dbReference>
<dbReference type="InterPro" id="IPR036277">
    <property type="entry name" value="SMC_hinge_sf"/>
</dbReference>
<dbReference type="GO" id="GO:0016887">
    <property type="term" value="F:ATP hydrolysis activity"/>
    <property type="evidence" value="ECO:0007669"/>
    <property type="project" value="InterPro"/>
</dbReference>
<accession>A0A2G8S3H2</accession>
<evidence type="ECO:0000256" key="10">
    <source>
        <dbReference type="SAM" id="Coils"/>
    </source>
</evidence>
<feature type="domain" description="BTB" evidence="12">
    <location>
        <begin position="26"/>
        <end position="103"/>
    </location>
</feature>
<evidence type="ECO:0000256" key="4">
    <source>
        <dbReference type="ARBA" id="ARBA00022454"/>
    </source>
</evidence>
<feature type="region of interest" description="Disordered" evidence="11">
    <location>
        <begin position="505"/>
        <end position="535"/>
    </location>
</feature>
<protein>
    <recommendedName>
        <fullName evidence="12">BTB domain-containing protein</fullName>
    </recommendedName>
</protein>
<evidence type="ECO:0000313" key="14">
    <source>
        <dbReference type="Proteomes" id="UP000230002"/>
    </source>
</evidence>
<dbReference type="SMART" id="SM00968">
    <property type="entry name" value="SMC_hinge"/>
    <property type="match status" value="1"/>
</dbReference>
<dbReference type="OrthoDB" id="5575062at2759"/>
<evidence type="ECO:0000313" key="13">
    <source>
        <dbReference type="EMBL" id="PIL28295.1"/>
    </source>
</evidence>
<dbReference type="InterPro" id="IPR000210">
    <property type="entry name" value="BTB/POZ_dom"/>
</dbReference>
<evidence type="ECO:0000259" key="12">
    <source>
        <dbReference type="PROSITE" id="PS50097"/>
    </source>
</evidence>
<dbReference type="PANTHER" id="PTHR18937:SF12">
    <property type="entry name" value="STRUCTURAL MAINTENANCE OF CHROMOSOMES PROTEIN"/>
    <property type="match status" value="1"/>
</dbReference>
<dbReference type="PROSITE" id="PS50097">
    <property type="entry name" value="BTB"/>
    <property type="match status" value="1"/>
</dbReference>
<keyword evidence="7 10" id="KW-0175">Coiled coil</keyword>
<feature type="region of interest" description="Disordered" evidence="11">
    <location>
        <begin position="866"/>
        <end position="894"/>
    </location>
</feature>
<dbReference type="SUPFAM" id="SSF75553">
    <property type="entry name" value="Smc hinge domain"/>
    <property type="match status" value="1"/>
</dbReference>
<reference evidence="13 14" key="1">
    <citation type="journal article" date="2015" name="Sci. Rep.">
        <title>Chromosome-level genome map provides insights into diverse defense mechanisms in the medicinal fungus Ganoderma sinense.</title>
        <authorList>
            <person name="Zhu Y."/>
            <person name="Xu J."/>
            <person name="Sun C."/>
            <person name="Zhou S."/>
            <person name="Xu H."/>
            <person name="Nelson D.R."/>
            <person name="Qian J."/>
            <person name="Song J."/>
            <person name="Luo H."/>
            <person name="Xiang L."/>
            <person name="Li Y."/>
            <person name="Xu Z."/>
            <person name="Ji A."/>
            <person name="Wang L."/>
            <person name="Lu S."/>
            <person name="Hayward A."/>
            <person name="Sun W."/>
            <person name="Li X."/>
            <person name="Schwartz D.C."/>
            <person name="Wang Y."/>
            <person name="Chen S."/>
        </authorList>
    </citation>
    <scope>NUCLEOTIDE SEQUENCE [LARGE SCALE GENOMIC DNA]</scope>
    <source>
        <strain evidence="13 14">ZZ0214-1</strain>
    </source>
</reference>
<feature type="coiled-coil region" evidence="10">
    <location>
        <begin position="1486"/>
        <end position="1527"/>
    </location>
</feature>
<keyword evidence="14" id="KW-1185">Reference proteome</keyword>
<feature type="coiled-coil region" evidence="10">
    <location>
        <begin position="1204"/>
        <end position="1231"/>
    </location>
</feature>
<evidence type="ECO:0000256" key="3">
    <source>
        <dbReference type="ARBA" id="ARBA00005597"/>
    </source>
</evidence>
<evidence type="ECO:0000256" key="5">
    <source>
        <dbReference type="ARBA" id="ARBA00022618"/>
    </source>
</evidence>
<dbReference type="GO" id="GO:0003677">
    <property type="term" value="F:DNA binding"/>
    <property type="evidence" value="ECO:0007669"/>
    <property type="project" value="TreeGrafter"/>
</dbReference>